<sequence>MSAVSGTRRLRGRIRSAAYSFSPLRPGARPTAVKAHRGSCARPVAVTAYTRMAEVSCASRPAHCTGPDPGRRGTGHHTDDRIAAAQDADLLLHLTEWPAYRHIGPGRLASRVANRK</sequence>
<protein>
    <submittedName>
        <fullName evidence="1">Uncharacterized protein</fullName>
    </submittedName>
</protein>
<keyword evidence="2" id="KW-1185">Reference proteome</keyword>
<dbReference type="Proteomes" id="UP001603418">
    <property type="component" value="Unassembled WGS sequence"/>
</dbReference>
<name>A0ABW6YZD8_9ACTN</name>
<dbReference type="RefSeq" id="WP_167513275.1">
    <property type="nucleotide sequence ID" value="NZ_JBICBM010000010.1"/>
</dbReference>
<dbReference type="EMBL" id="JBICBM010000010">
    <property type="protein sequence ID" value="MFF9884260.1"/>
    <property type="molecule type" value="Genomic_DNA"/>
</dbReference>
<comment type="caution">
    <text evidence="1">The sequence shown here is derived from an EMBL/GenBank/DDBJ whole genome shotgun (WGS) entry which is preliminary data.</text>
</comment>
<gene>
    <name evidence="1" type="ORF">ACF1HC_22065</name>
</gene>
<proteinExistence type="predicted"/>
<evidence type="ECO:0000313" key="2">
    <source>
        <dbReference type="Proteomes" id="UP001603418"/>
    </source>
</evidence>
<accession>A0ABW6YZD8</accession>
<organism evidence="1 2">
    <name type="scientific">Streptomyces eurythermus</name>
    <dbReference type="NCBI Taxonomy" id="42237"/>
    <lineage>
        <taxon>Bacteria</taxon>
        <taxon>Bacillati</taxon>
        <taxon>Actinomycetota</taxon>
        <taxon>Actinomycetes</taxon>
        <taxon>Kitasatosporales</taxon>
        <taxon>Streptomycetaceae</taxon>
        <taxon>Streptomyces</taxon>
    </lineage>
</organism>
<evidence type="ECO:0000313" key="1">
    <source>
        <dbReference type="EMBL" id="MFF9884260.1"/>
    </source>
</evidence>
<reference evidence="1 2" key="1">
    <citation type="submission" date="2024-10" db="EMBL/GenBank/DDBJ databases">
        <title>The Natural Products Discovery Center: Release of the First 8490 Sequenced Strains for Exploring Actinobacteria Biosynthetic Diversity.</title>
        <authorList>
            <person name="Kalkreuter E."/>
            <person name="Kautsar S.A."/>
            <person name="Yang D."/>
            <person name="Bader C.D."/>
            <person name="Teijaro C.N."/>
            <person name="Fluegel L."/>
            <person name="Davis C.M."/>
            <person name="Simpson J.R."/>
            <person name="Lauterbach L."/>
            <person name="Steele A.D."/>
            <person name="Gui C."/>
            <person name="Meng S."/>
            <person name="Li G."/>
            <person name="Viehrig K."/>
            <person name="Ye F."/>
            <person name="Su P."/>
            <person name="Kiefer A.F."/>
            <person name="Nichols A."/>
            <person name="Cepeda A.J."/>
            <person name="Yan W."/>
            <person name="Fan B."/>
            <person name="Jiang Y."/>
            <person name="Adhikari A."/>
            <person name="Zheng C.-J."/>
            <person name="Schuster L."/>
            <person name="Cowan T.M."/>
            <person name="Smanski M.J."/>
            <person name="Chevrette M.G."/>
            <person name="De Carvalho L.P.S."/>
            <person name="Shen B."/>
        </authorList>
    </citation>
    <scope>NUCLEOTIDE SEQUENCE [LARGE SCALE GENOMIC DNA]</scope>
    <source>
        <strain evidence="1 2">NPDC013366</strain>
    </source>
</reference>